<feature type="compositionally biased region" description="Basic and acidic residues" evidence="10">
    <location>
        <begin position="930"/>
        <end position="943"/>
    </location>
</feature>
<feature type="transmembrane region" description="Helical" evidence="11">
    <location>
        <begin position="334"/>
        <end position="350"/>
    </location>
</feature>
<evidence type="ECO:0000256" key="6">
    <source>
        <dbReference type="ARBA" id="ARBA00023065"/>
    </source>
</evidence>
<dbReference type="RefSeq" id="XP_035828489.1">
    <property type="nucleotide sequence ID" value="XM_035972596.1"/>
</dbReference>
<keyword evidence="3 9" id="KW-0812">Transmembrane</keyword>
<feature type="region of interest" description="Disordered" evidence="10">
    <location>
        <begin position="741"/>
        <end position="943"/>
    </location>
</feature>
<keyword evidence="5" id="KW-0915">Sodium</keyword>
<comment type="similarity">
    <text evidence="9">Belongs to the monovalent cation:proton antiporter 1 (CPA1) transporter (TC 2.A.36) family.</text>
</comment>
<feature type="compositionally biased region" description="Basic and acidic residues" evidence="10">
    <location>
        <begin position="59"/>
        <end position="84"/>
    </location>
</feature>
<accession>A0ABM1W1E6</accession>
<gene>
    <name evidence="15" type="primary">LOC101854902</name>
</gene>
<keyword evidence="9" id="KW-0050">Antiport</keyword>
<dbReference type="Gene3D" id="6.10.140.1330">
    <property type="match status" value="1"/>
</dbReference>
<feature type="transmembrane region" description="Helical" evidence="11">
    <location>
        <begin position="260"/>
        <end position="283"/>
    </location>
</feature>
<evidence type="ECO:0000256" key="1">
    <source>
        <dbReference type="ARBA" id="ARBA00004141"/>
    </source>
</evidence>
<reference evidence="15" key="1">
    <citation type="submission" date="2025-08" db="UniProtKB">
        <authorList>
            <consortium name="RefSeq"/>
        </authorList>
    </citation>
    <scope>IDENTIFICATION</scope>
</reference>
<sequence>MVTMKRRKIGYSHSGPAGNRLSPGLCLVLAIFVLATEARGDDVPVITDGVASPSLSHESAPHHANGTDDDHHGNKSHHSEDGGHGHHNKGLTVADLNYHEVRDPLVLTIVVLVAALSKIGYHHANFLSSKIPESCILIILGTAFGALVHFSGIADDLPKFFQPHEFFMFLLPPIILEAAFSLYDRTFLENIGSVLLFAVVGTILACIMLGGTLFGLAKAGAMGDIVDLSFTEIMVFSSLIVAVDPVAVLAVFNEIGVNHVLYFLVFGESLLNDGVTVVLYKVFQAYNVMDEINGIHYFLGILKFFVVCIGGLALGVLSGLLTAVMTKYSTHVKVAQPIIVFTMVYFGFLMAELFGFSGIISIIGCGLTQVHYAFANISSKSRTTIKYFTKVISSCNEIIIFLFLGLSMVNDTHVWHTGFTLWTIFFCLAFRFVIIFAMSSLINWLDVYRVRKIGFQEQYMIAYGGLRGAVCFSLVALLDPKDIPAKNMFVTTTLAVIIFTVFVQGITIKPFVSLLQIKLAPEKLNTMYKELTEHVNDHLMAGVEDIIGDHGRYHLREKFEIVDNKYLRPFLQVEPDPRDASLKLFYENLLLKEHYKYLKLSGAKSVGEIPELKYPHISKIFGPHVNTEMFLSSLDKCDPDEPALVKTPTIIEPSTPASVPPVDIETGGVELRRRGRGSRSVSFAPPSGLIDVHGLRGLLKSHRHSRMMLSKYDKNLTDHEGNVVQTEIRKKSHRNNRLLRLFSEDGASPGTERRKSWSEQDCQLAEQRAHNTTKPKPRHAMTVDFGNAGRQGVVNPLEGSGATPGVDAGFSPISPFTPGSALDSVFEEEEEATKNDERRPMLAKDEEDGEEKRIVRGGTNKSGKHRLERQLGLDTQMSGGDGKSGSLHGQNELEQNIPMKDLTSDFKAAAAPETPAPGGGEVEIKSGGGKSKDSTDKDDVPKV</sequence>
<proteinExistence type="inferred from homology"/>
<evidence type="ECO:0000256" key="2">
    <source>
        <dbReference type="ARBA" id="ARBA00022448"/>
    </source>
</evidence>
<dbReference type="InterPro" id="IPR018422">
    <property type="entry name" value="Cation/H_exchanger_CPA1"/>
</dbReference>
<evidence type="ECO:0000256" key="3">
    <source>
        <dbReference type="ARBA" id="ARBA00022692"/>
    </source>
</evidence>
<feature type="compositionally biased region" description="Basic and acidic residues" evidence="10">
    <location>
        <begin position="832"/>
        <end position="854"/>
    </location>
</feature>
<feature type="transmembrane region" description="Helical" evidence="11">
    <location>
        <begin position="195"/>
        <end position="221"/>
    </location>
</feature>
<dbReference type="PANTHER" id="PTHR10110">
    <property type="entry name" value="SODIUM/HYDROGEN EXCHANGER"/>
    <property type="match status" value="1"/>
</dbReference>
<keyword evidence="2 9" id="KW-0813">Transport</keyword>
<feature type="domain" description="Cation/H+ exchanger transmembrane" evidence="13">
    <location>
        <begin position="112"/>
        <end position="512"/>
    </location>
</feature>
<dbReference type="PRINTS" id="PR01084">
    <property type="entry name" value="NAHEXCHNGR"/>
</dbReference>
<evidence type="ECO:0000259" key="13">
    <source>
        <dbReference type="Pfam" id="PF00999"/>
    </source>
</evidence>
<feature type="transmembrane region" description="Helical" evidence="11">
    <location>
        <begin position="387"/>
        <end position="409"/>
    </location>
</feature>
<feature type="transmembrane region" description="Helical" evidence="11">
    <location>
        <begin position="105"/>
        <end position="124"/>
    </location>
</feature>
<feature type="transmembrane region" description="Helical" evidence="11">
    <location>
        <begin position="233"/>
        <end position="253"/>
    </location>
</feature>
<feature type="transmembrane region" description="Helical" evidence="11">
    <location>
        <begin position="166"/>
        <end position="183"/>
    </location>
</feature>
<dbReference type="Pfam" id="PF00999">
    <property type="entry name" value="Na_H_Exchanger"/>
    <property type="match status" value="1"/>
</dbReference>
<keyword evidence="14" id="KW-1185">Reference proteome</keyword>
<dbReference type="NCBIfam" id="TIGR00840">
    <property type="entry name" value="b_cpa1"/>
    <property type="match status" value="1"/>
</dbReference>
<keyword evidence="8 9" id="KW-0739">Sodium transport</keyword>
<feature type="transmembrane region" description="Helical" evidence="11">
    <location>
        <begin position="421"/>
        <end position="447"/>
    </location>
</feature>
<organism evidence="14 15">
    <name type="scientific">Aplysia californica</name>
    <name type="common">California sea hare</name>
    <dbReference type="NCBI Taxonomy" id="6500"/>
    <lineage>
        <taxon>Eukaryota</taxon>
        <taxon>Metazoa</taxon>
        <taxon>Spiralia</taxon>
        <taxon>Lophotrochozoa</taxon>
        <taxon>Mollusca</taxon>
        <taxon>Gastropoda</taxon>
        <taxon>Heterobranchia</taxon>
        <taxon>Euthyneura</taxon>
        <taxon>Tectipleura</taxon>
        <taxon>Aplysiida</taxon>
        <taxon>Aplysioidea</taxon>
        <taxon>Aplysiidae</taxon>
        <taxon>Aplysia</taxon>
    </lineage>
</organism>
<dbReference type="PANTHER" id="PTHR10110:SF126">
    <property type="entry name" value="NA(+)_H(+) EXCHANGER PROTEIN 7"/>
    <property type="match status" value="1"/>
</dbReference>
<comment type="subcellular location">
    <subcellularLocation>
        <location evidence="1">Membrane</location>
        <topology evidence="1">Multi-pass membrane protein</topology>
    </subcellularLocation>
</comment>
<evidence type="ECO:0000256" key="9">
    <source>
        <dbReference type="RuleBase" id="RU003722"/>
    </source>
</evidence>
<evidence type="ECO:0000256" key="4">
    <source>
        <dbReference type="ARBA" id="ARBA00022989"/>
    </source>
</evidence>
<evidence type="ECO:0000256" key="8">
    <source>
        <dbReference type="ARBA" id="ARBA00023201"/>
    </source>
</evidence>
<evidence type="ECO:0000256" key="7">
    <source>
        <dbReference type="ARBA" id="ARBA00023136"/>
    </source>
</evidence>
<evidence type="ECO:0000256" key="11">
    <source>
        <dbReference type="SAM" id="Phobius"/>
    </source>
</evidence>
<keyword evidence="6 9" id="KW-0406">Ion transport</keyword>
<feature type="transmembrane region" description="Helical" evidence="11">
    <location>
        <begin position="136"/>
        <end position="154"/>
    </location>
</feature>
<feature type="transmembrane region" description="Helical" evidence="11">
    <location>
        <begin position="356"/>
        <end position="375"/>
    </location>
</feature>
<feature type="signal peptide" evidence="12">
    <location>
        <begin position="1"/>
        <end position="40"/>
    </location>
</feature>
<dbReference type="GeneID" id="101854902"/>
<dbReference type="InterPro" id="IPR006153">
    <property type="entry name" value="Cation/H_exchanger_TM"/>
</dbReference>
<feature type="compositionally biased region" description="Gly residues" evidence="10">
    <location>
        <begin position="917"/>
        <end position="929"/>
    </location>
</feature>
<evidence type="ECO:0000313" key="15">
    <source>
        <dbReference type="RefSeq" id="XP_035828489.1"/>
    </source>
</evidence>
<dbReference type="Proteomes" id="UP000694888">
    <property type="component" value="Unplaced"/>
</dbReference>
<feature type="transmembrane region" description="Helical" evidence="11">
    <location>
        <begin position="489"/>
        <end position="508"/>
    </location>
</feature>
<name>A0ABM1W1E6_APLCA</name>
<evidence type="ECO:0000256" key="5">
    <source>
        <dbReference type="ARBA" id="ARBA00023053"/>
    </source>
</evidence>
<feature type="transmembrane region" description="Helical" evidence="11">
    <location>
        <begin position="295"/>
        <end position="322"/>
    </location>
</feature>
<feature type="region of interest" description="Disordered" evidence="10">
    <location>
        <begin position="50"/>
        <end position="86"/>
    </location>
</feature>
<dbReference type="InterPro" id="IPR004709">
    <property type="entry name" value="NaH_exchanger"/>
</dbReference>
<evidence type="ECO:0000313" key="14">
    <source>
        <dbReference type="Proteomes" id="UP000694888"/>
    </source>
</evidence>
<evidence type="ECO:0000256" key="10">
    <source>
        <dbReference type="SAM" id="MobiDB-lite"/>
    </source>
</evidence>
<protein>
    <recommendedName>
        <fullName evidence="9">Sodium/hydrogen exchanger</fullName>
    </recommendedName>
</protein>
<keyword evidence="4 11" id="KW-1133">Transmembrane helix</keyword>
<keyword evidence="7 11" id="KW-0472">Membrane</keyword>
<evidence type="ECO:0000256" key="12">
    <source>
        <dbReference type="SAM" id="SignalP"/>
    </source>
</evidence>
<feature type="chain" id="PRO_5047197135" description="Sodium/hydrogen exchanger" evidence="12">
    <location>
        <begin position="41"/>
        <end position="943"/>
    </location>
</feature>
<keyword evidence="12" id="KW-0732">Signal</keyword>